<dbReference type="GO" id="GO:1990573">
    <property type="term" value="P:potassium ion import across plasma membrane"/>
    <property type="evidence" value="ECO:0007669"/>
    <property type="project" value="TreeGrafter"/>
</dbReference>
<name>A0A3B4AWJ7_9GOBI</name>
<dbReference type="GO" id="GO:0055075">
    <property type="term" value="P:potassium ion homeostasis"/>
    <property type="evidence" value="ECO:0007669"/>
    <property type="project" value="TreeGrafter"/>
</dbReference>
<keyword evidence="2" id="KW-0812">Transmembrane</keyword>
<dbReference type="GO" id="GO:0005886">
    <property type="term" value="C:plasma membrane"/>
    <property type="evidence" value="ECO:0007669"/>
    <property type="project" value="TreeGrafter"/>
</dbReference>
<dbReference type="GO" id="GO:0015379">
    <property type="term" value="F:potassium:chloride symporter activity"/>
    <property type="evidence" value="ECO:0007669"/>
    <property type="project" value="TreeGrafter"/>
</dbReference>
<dbReference type="STRING" id="409849.ENSPMGP00000021582"/>
<dbReference type="Proteomes" id="UP000261520">
    <property type="component" value="Unplaced"/>
</dbReference>
<dbReference type="GO" id="GO:0006884">
    <property type="term" value="P:cell volume homeostasis"/>
    <property type="evidence" value="ECO:0007669"/>
    <property type="project" value="TreeGrafter"/>
</dbReference>
<evidence type="ECO:0000256" key="2">
    <source>
        <dbReference type="SAM" id="Phobius"/>
    </source>
</evidence>
<dbReference type="AlphaFoldDB" id="A0A3B4AWJ7"/>
<organism evidence="3 4">
    <name type="scientific">Periophthalmus magnuspinnatus</name>
    <dbReference type="NCBI Taxonomy" id="409849"/>
    <lineage>
        <taxon>Eukaryota</taxon>
        <taxon>Metazoa</taxon>
        <taxon>Chordata</taxon>
        <taxon>Craniata</taxon>
        <taxon>Vertebrata</taxon>
        <taxon>Euteleostomi</taxon>
        <taxon>Actinopterygii</taxon>
        <taxon>Neopterygii</taxon>
        <taxon>Teleostei</taxon>
        <taxon>Neoteleostei</taxon>
        <taxon>Acanthomorphata</taxon>
        <taxon>Gobiaria</taxon>
        <taxon>Gobiiformes</taxon>
        <taxon>Gobioidei</taxon>
        <taxon>Gobiidae</taxon>
        <taxon>Oxudercinae</taxon>
        <taxon>Periophthalmus</taxon>
    </lineage>
</organism>
<dbReference type="GO" id="GO:0045202">
    <property type="term" value="C:synapse"/>
    <property type="evidence" value="ECO:0007669"/>
    <property type="project" value="GOC"/>
</dbReference>
<keyword evidence="4" id="KW-1185">Reference proteome</keyword>
<feature type="region of interest" description="Disordered" evidence="1">
    <location>
        <begin position="67"/>
        <end position="91"/>
    </location>
</feature>
<sequence>GGEGEGGGEGGEGGDVNPKESSPFINSSDATAEKSQQYDGKNMALFEEEMDTSPMVSSLLSSLANYSNLPQGSKEHEEAENNEATETRKKPVKAPQLGTLMGVYLPCIQNIFGVILFLRMTWLVGIGGVIGTFIIVFMCCSTVTCFSSSGLKLVSGSFINTTRDSGGWR</sequence>
<reference evidence="3" key="2">
    <citation type="submission" date="2025-09" db="UniProtKB">
        <authorList>
            <consortium name="Ensembl"/>
        </authorList>
    </citation>
    <scope>IDENTIFICATION</scope>
</reference>
<keyword evidence="2" id="KW-1133">Transmembrane helix</keyword>
<feature type="transmembrane region" description="Helical" evidence="2">
    <location>
        <begin position="124"/>
        <end position="146"/>
    </location>
</feature>
<evidence type="ECO:0000313" key="3">
    <source>
        <dbReference type="Ensembl" id="ENSPMGP00000021582.1"/>
    </source>
</evidence>
<evidence type="ECO:0008006" key="5">
    <source>
        <dbReference type="Google" id="ProtNLM"/>
    </source>
</evidence>
<evidence type="ECO:0000256" key="1">
    <source>
        <dbReference type="SAM" id="MobiDB-lite"/>
    </source>
</evidence>
<protein>
    <recommendedName>
        <fullName evidence="5">Amino acid permease/ SLC12A domain-containing protein</fullName>
    </recommendedName>
</protein>
<feature type="region of interest" description="Disordered" evidence="1">
    <location>
        <begin position="1"/>
        <end position="43"/>
    </location>
</feature>
<dbReference type="Ensembl" id="ENSPMGT00000022987.1">
    <property type="protein sequence ID" value="ENSPMGP00000021582.1"/>
    <property type="gene ID" value="ENSPMGG00000017468.1"/>
</dbReference>
<dbReference type="GO" id="GO:0055064">
    <property type="term" value="P:chloride ion homeostasis"/>
    <property type="evidence" value="ECO:0007669"/>
    <property type="project" value="TreeGrafter"/>
</dbReference>
<dbReference type="GO" id="GO:0007268">
    <property type="term" value="P:chemical synaptic transmission"/>
    <property type="evidence" value="ECO:0007669"/>
    <property type="project" value="TreeGrafter"/>
</dbReference>
<proteinExistence type="predicted"/>
<feature type="compositionally biased region" description="Polar residues" evidence="1">
    <location>
        <begin position="19"/>
        <end position="39"/>
    </location>
</feature>
<reference evidence="3" key="1">
    <citation type="submission" date="2025-08" db="UniProtKB">
        <authorList>
            <consortium name="Ensembl"/>
        </authorList>
    </citation>
    <scope>IDENTIFICATION</scope>
</reference>
<accession>A0A3B4AWJ7</accession>
<feature type="transmembrane region" description="Helical" evidence="2">
    <location>
        <begin position="97"/>
        <end position="118"/>
    </location>
</feature>
<evidence type="ECO:0000313" key="4">
    <source>
        <dbReference type="Proteomes" id="UP000261520"/>
    </source>
</evidence>
<feature type="compositionally biased region" description="Gly residues" evidence="1">
    <location>
        <begin position="1"/>
        <end position="14"/>
    </location>
</feature>
<feature type="compositionally biased region" description="Basic and acidic residues" evidence="1">
    <location>
        <begin position="73"/>
        <end position="89"/>
    </location>
</feature>
<keyword evidence="2" id="KW-0472">Membrane</keyword>